<accession>A0A1C4C3I7</accession>
<protein>
    <submittedName>
        <fullName evidence="1">Uncharacterized protein</fullName>
    </submittedName>
</protein>
<dbReference type="EMBL" id="FMAR01000003">
    <property type="protein sequence ID" value="SCC13655.1"/>
    <property type="molecule type" value="Genomic_DNA"/>
</dbReference>
<dbReference type="AlphaFoldDB" id="A0A1C4C3I7"/>
<evidence type="ECO:0000313" key="1">
    <source>
        <dbReference type="EMBL" id="SCC13655.1"/>
    </source>
</evidence>
<dbReference type="OrthoDB" id="7605362at2"/>
<dbReference type="Proteomes" id="UP000242818">
    <property type="component" value="Unassembled WGS sequence"/>
</dbReference>
<proteinExistence type="predicted"/>
<organism evidence="1 2">
    <name type="scientific">Chitinophaga costaii</name>
    <dbReference type="NCBI Taxonomy" id="1335309"/>
    <lineage>
        <taxon>Bacteria</taxon>
        <taxon>Pseudomonadati</taxon>
        <taxon>Bacteroidota</taxon>
        <taxon>Chitinophagia</taxon>
        <taxon>Chitinophagales</taxon>
        <taxon>Chitinophagaceae</taxon>
        <taxon>Chitinophaga</taxon>
    </lineage>
</organism>
<evidence type="ECO:0000313" key="2">
    <source>
        <dbReference type="Proteomes" id="UP000242818"/>
    </source>
</evidence>
<dbReference type="RefSeq" id="WP_089710487.1">
    <property type="nucleotide sequence ID" value="NZ_FMAR01000003.1"/>
</dbReference>
<sequence length="156" mass="17271">MKTIGFRATASKVFYSIVDDNSISDNYRLVAVECIIVPFALNFPEQLNFLGITIKDIIREYGVEQAGIRTIEATSKNKDIKRISFEAVIQELISSSSVKKYLASDISGIHAKLGIKKDAYKPLIKEKGATHSGIKLAEYNAEERDAILVAIASFKL</sequence>
<gene>
    <name evidence="1" type="ORF">GA0116948_103388</name>
</gene>
<keyword evidence="2" id="KW-1185">Reference proteome</keyword>
<dbReference type="STRING" id="1335309.GA0116948_103388"/>
<name>A0A1C4C3I7_9BACT</name>
<reference evidence="1 2" key="1">
    <citation type="submission" date="2016-08" db="EMBL/GenBank/DDBJ databases">
        <authorList>
            <person name="Seilhamer J.J."/>
        </authorList>
    </citation>
    <scope>NUCLEOTIDE SEQUENCE [LARGE SCALE GENOMIC DNA]</scope>
    <source>
        <strain evidence="1 2">A37T2</strain>
    </source>
</reference>